<reference evidence="1 2" key="1">
    <citation type="submission" date="2020-08" db="EMBL/GenBank/DDBJ databases">
        <title>Genomic Encyclopedia of Type Strains, Phase IV (KMG-IV): sequencing the most valuable type-strain genomes for metagenomic binning, comparative biology and taxonomic classification.</title>
        <authorList>
            <person name="Goeker M."/>
        </authorList>
    </citation>
    <scope>NUCLEOTIDE SEQUENCE [LARGE SCALE GENOMIC DNA]</scope>
    <source>
        <strain evidence="1 2">DSM 103570</strain>
    </source>
</reference>
<comment type="caution">
    <text evidence="1">The sequence shown here is derived from an EMBL/GenBank/DDBJ whole genome shotgun (WGS) entry which is preliminary data.</text>
</comment>
<dbReference type="RefSeq" id="WP_183210253.1">
    <property type="nucleotide sequence ID" value="NZ_JAAAMM010000005.1"/>
</dbReference>
<evidence type="ECO:0000313" key="1">
    <source>
        <dbReference type="EMBL" id="MBB4004656.1"/>
    </source>
</evidence>
<accession>A0A7W6HG84</accession>
<dbReference type="AlphaFoldDB" id="A0A7W6HG84"/>
<sequence length="66" mass="7371">MVKLMVTKTDRPIFPATNRSTDLGALVAVSDYLRTETEKLGLRMAAEMAEMLSNELRITAMRSAPR</sequence>
<dbReference type="EMBL" id="JACIEM010000005">
    <property type="protein sequence ID" value="MBB4004656.1"/>
    <property type="molecule type" value="Genomic_DNA"/>
</dbReference>
<evidence type="ECO:0000313" key="2">
    <source>
        <dbReference type="Proteomes" id="UP000588647"/>
    </source>
</evidence>
<name>A0A7W6HG84_9HYPH</name>
<proteinExistence type="predicted"/>
<protein>
    <submittedName>
        <fullName evidence="1">Uncharacterized protein</fullName>
    </submittedName>
</protein>
<organism evidence="1 2">
    <name type="scientific">Aurantimonas endophytica</name>
    <dbReference type="NCBI Taxonomy" id="1522175"/>
    <lineage>
        <taxon>Bacteria</taxon>
        <taxon>Pseudomonadati</taxon>
        <taxon>Pseudomonadota</taxon>
        <taxon>Alphaproteobacteria</taxon>
        <taxon>Hyphomicrobiales</taxon>
        <taxon>Aurantimonadaceae</taxon>
        <taxon>Aurantimonas</taxon>
    </lineage>
</organism>
<keyword evidence="2" id="KW-1185">Reference proteome</keyword>
<dbReference type="Proteomes" id="UP000588647">
    <property type="component" value="Unassembled WGS sequence"/>
</dbReference>
<gene>
    <name evidence="1" type="ORF">GGR03_003751</name>
</gene>